<gene>
    <name evidence="2" type="ORF">BSZ37_16250</name>
</gene>
<protein>
    <recommendedName>
        <fullName evidence="1">DUF2007 domain-containing protein</fullName>
    </recommendedName>
</protein>
<organism evidence="2 3">
    <name type="scientific">Rubrivirga marina</name>
    <dbReference type="NCBI Taxonomy" id="1196024"/>
    <lineage>
        <taxon>Bacteria</taxon>
        <taxon>Pseudomonadati</taxon>
        <taxon>Rhodothermota</taxon>
        <taxon>Rhodothermia</taxon>
        <taxon>Rhodothermales</taxon>
        <taxon>Rubricoccaceae</taxon>
        <taxon>Rubrivirga</taxon>
    </lineage>
</organism>
<feature type="domain" description="DUF2007" evidence="1">
    <location>
        <begin position="1"/>
        <end position="54"/>
    </location>
</feature>
<dbReference type="InterPro" id="IPR018551">
    <property type="entry name" value="DUF2007"/>
</dbReference>
<name>A0A271J3E4_9BACT</name>
<dbReference type="Proteomes" id="UP000216339">
    <property type="component" value="Unassembled WGS sequence"/>
</dbReference>
<evidence type="ECO:0000259" key="1">
    <source>
        <dbReference type="Pfam" id="PF09413"/>
    </source>
</evidence>
<dbReference type="Pfam" id="PF09413">
    <property type="entry name" value="DUF2007"/>
    <property type="match status" value="1"/>
</dbReference>
<accession>A0A271J3E4</accession>
<keyword evidence="3" id="KW-1185">Reference proteome</keyword>
<evidence type="ECO:0000313" key="3">
    <source>
        <dbReference type="Proteomes" id="UP000216339"/>
    </source>
</evidence>
<evidence type="ECO:0000313" key="2">
    <source>
        <dbReference type="EMBL" id="PAP77880.1"/>
    </source>
</evidence>
<dbReference type="RefSeq" id="WP_095511553.1">
    <property type="nucleotide sequence ID" value="NZ_MQWD01000001.1"/>
</dbReference>
<dbReference type="EMBL" id="MQWD01000001">
    <property type="protein sequence ID" value="PAP77880.1"/>
    <property type="molecule type" value="Genomic_DNA"/>
</dbReference>
<dbReference type="AlphaFoldDB" id="A0A271J3E4"/>
<dbReference type="OrthoDB" id="9814654at2"/>
<sequence length="106" mass="11018">MTRVFSHPDPAITHLVLNRLEQLGVDAVVQGQANGRGMGEIPPIAAWSEVWVADGASLADVEAAVAEVTAEPVPDSENWTCPTCDEVVGGQFSACWACGTSAPDVA</sequence>
<comment type="caution">
    <text evidence="2">The sequence shown here is derived from an EMBL/GenBank/DDBJ whole genome shotgun (WGS) entry which is preliminary data.</text>
</comment>
<proteinExistence type="predicted"/>
<reference evidence="2 3" key="1">
    <citation type="submission" date="2016-11" db="EMBL/GenBank/DDBJ databases">
        <title>Study of marine rhodopsin-containing bacteria.</title>
        <authorList>
            <person name="Yoshizawa S."/>
            <person name="Kumagai Y."/>
            <person name="Kogure K."/>
        </authorList>
    </citation>
    <scope>NUCLEOTIDE SEQUENCE [LARGE SCALE GENOMIC DNA]</scope>
    <source>
        <strain evidence="2 3">SAORIC-28</strain>
    </source>
</reference>